<dbReference type="Proteomes" id="UP000245764">
    <property type="component" value="Chromosome 5"/>
</dbReference>
<evidence type="ECO:0000313" key="2">
    <source>
        <dbReference type="Proteomes" id="UP000245764"/>
    </source>
</evidence>
<dbReference type="AlphaFoldDB" id="A0A2H1GF63"/>
<accession>A0A2H1GF63</accession>
<organism evidence="1 2">
    <name type="scientific">Zymoseptoria tritici ST99CH_1E4</name>
    <dbReference type="NCBI Taxonomy" id="1276532"/>
    <lineage>
        <taxon>Eukaryota</taxon>
        <taxon>Fungi</taxon>
        <taxon>Dikarya</taxon>
        <taxon>Ascomycota</taxon>
        <taxon>Pezizomycotina</taxon>
        <taxon>Dothideomycetes</taxon>
        <taxon>Dothideomycetidae</taxon>
        <taxon>Mycosphaerellales</taxon>
        <taxon>Mycosphaerellaceae</taxon>
        <taxon>Zymoseptoria</taxon>
    </lineage>
</organism>
<evidence type="ECO:0000313" key="1">
    <source>
        <dbReference type="EMBL" id="SMR52207.1"/>
    </source>
</evidence>
<reference evidence="2" key="1">
    <citation type="submission" date="2017-05" db="EMBL/GenBank/DDBJ databases">
        <authorList>
            <person name="Song R."/>
            <person name="Chenine A.L."/>
            <person name="Ruprecht R.M."/>
        </authorList>
    </citation>
    <scope>NUCLEOTIDE SEQUENCE [LARGE SCALE GENOMIC DNA]</scope>
</reference>
<sequence>MAGTAADVTGGMAELEICDRHSEHAVENTVGSAYFDDKPDKLYAFAFGPTGMKAGNLDDEAWTEVVTLLCLVDLHLSASAPANATVQDRQLSMIPVRLTMLRERVAGAKQAKAKIPAMKEAVAAAEKDWDTARKKNWTERDPDEVARLALVLGVKKAVLAAAESAPANCARQLKIFAERVKPMAALRAEQRKQDDGTDRNVFVRCEILEWREKQMSLCVASLEYDELFK</sequence>
<proteinExistence type="predicted"/>
<name>A0A2H1GF63_ZYMTR</name>
<protein>
    <submittedName>
        <fullName evidence="1">Uncharacterized protein</fullName>
    </submittedName>
</protein>
<dbReference type="EMBL" id="LT854257">
    <property type="protein sequence ID" value="SMR52207.1"/>
    <property type="molecule type" value="Genomic_DNA"/>
</dbReference>
<gene>
    <name evidence="1" type="ORF">ZT1E4_G5695</name>
</gene>